<evidence type="ECO:0000256" key="2">
    <source>
        <dbReference type="SAM" id="Phobius"/>
    </source>
</evidence>
<keyword evidence="2" id="KW-0472">Membrane</keyword>
<reference evidence="3 4" key="1">
    <citation type="journal article" date="2004" name="Science">
        <title>The Ashbya gossypii genome as a tool for mapping the ancient Saccharomyces cerevisiae genome.</title>
        <authorList>
            <person name="Dietrich F.S."/>
            <person name="Voegeli S."/>
            <person name="Brachat S."/>
            <person name="Lerch A."/>
            <person name="Gates K."/>
            <person name="Steiner S."/>
            <person name="Mohr C."/>
            <person name="Pohlmann R."/>
            <person name="Luedi P."/>
            <person name="Choi S."/>
            <person name="Wing R.A."/>
            <person name="Flavier A."/>
            <person name="Gaffney T.D."/>
            <person name="Philippsen P."/>
        </authorList>
    </citation>
    <scope>NUCLEOTIDE SEQUENCE [LARGE SCALE GENOMIC DNA]</scope>
    <source>
        <strain evidence="4">ATCC 10895 / CBS 109.51 / FGSC 9923 / NRRL Y-1056</strain>
    </source>
</reference>
<feature type="compositionally biased region" description="Polar residues" evidence="1">
    <location>
        <begin position="75"/>
        <end position="84"/>
    </location>
</feature>
<gene>
    <name evidence="3" type="ORF">AGOS_AER054W</name>
</gene>
<feature type="transmembrane region" description="Helical" evidence="2">
    <location>
        <begin position="7"/>
        <end position="27"/>
    </location>
</feature>
<evidence type="ECO:0000313" key="4">
    <source>
        <dbReference type="Proteomes" id="UP000000591"/>
    </source>
</evidence>
<protein>
    <submittedName>
        <fullName evidence="3">AER054Wp</fullName>
    </submittedName>
</protein>
<organism evidence="3 4">
    <name type="scientific">Eremothecium gossypii (strain ATCC 10895 / CBS 109.51 / FGSC 9923 / NRRL Y-1056)</name>
    <name type="common">Yeast</name>
    <name type="synonym">Ashbya gossypii</name>
    <dbReference type="NCBI Taxonomy" id="284811"/>
    <lineage>
        <taxon>Eukaryota</taxon>
        <taxon>Fungi</taxon>
        <taxon>Dikarya</taxon>
        <taxon>Ascomycota</taxon>
        <taxon>Saccharomycotina</taxon>
        <taxon>Saccharomycetes</taxon>
        <taxon>Saccharomycetales</taxon>
        <taxon>Saccharomycetaceae</taxon>
        <taxon>Eremothecium</taxon>
    </lineage>
</organism>
<keyword evidence="2" id="KW-0812">Transmembrane</keyword>
<dbReference type="AlphaFoldDB" id="Q757F9"/>
<dbReference type="GeneID" id="4621117"/>
<dbReference type="eggNOG" id="ENOG502S9HI">
    <property type="taxonomic scope" value="Eukaryota"/>
</dbReference>
<dbReference type="KEGG" id="ago:AGOS_AER054W"/>
<dbReference type="FunCoup" id="Q757F9">
    <property type="interactions" value="21"/>
</dbReference>
<dbReference type="EMBL" id="AE016818">
    <property type="protein sequence ID" value="AAS52738.1"/>
    <property type="molecule type" value="Genomic_DNA"/>
</dbReference>
<sequence length="84" mass="8998">MARIRAYELITIGIVSAFGIYSGVNFFEPIVVNQLRQDGHLRQDVEVPEFDADGNLLEQKLGAKTPAAPAPVSDGSATDGSKSH</sequence>
<reference evidence="4" key="2">
    <citation type="journal article" date="2013" name="G3 (Bethesda)">
        <title>Genomes of Ashbya fungi isolated from insects reveal four mating-type loci, numerous translocations, lack of transposons, and distinct gene duplications.</title>
        <authorList>
            <person name="Dietrich F.S."/>
            <person name="Voegeli S."/>
            <person name="Kuo S."/>
            <person name="Philippsen P."/>
        </authorList>
    </citation>
    <scope>GENOME REANNOTATION</scope>
    <source>
        <strain evidence="4">ATCC 10895 / CBS 109.51 / FGSC 9923 / NRRL Y-1056</strain>
    </source>
</reference>
<keyword evidence="2" id="KW-1133">Transmembrane helix</keyword>
<dbReference type="OrthoDB" id="4080273at2759"/>
<dbReference type="HOGENOM" id="CLU_190861_0_0_1"/>
<keyword evidence="4" id="KW-1185">Reference proteome</keyword>
<dbReference type="InParanoid" id="Q757F9"/>
<dbReference type="Proteomes" id="UP000000591">
    <property type="component" value="Chromosome V"/>
</dbReference>
<accession>Q757F9</accession>
<dbReference type="RefSeq" id="NP_984914.1">
    <property type="nucleotide sequence ID" value="NM_210268.1"/>
</dbReference>
<proteinExistence type="predicted"/>
<evidence type="ECO:0000313" key="3">
    <source>
        <dbReference type="EMBL" id="AAS52738.1"/>
    </source>
</evidence>
<evidence type="ECO:0000256" key="1">
    <source>
        <dbReference type="SAM" id="MobiDB-lite"/>
    </source>
</evidence>
<dbReference type="OMA" id="YTGTQFF"/>
<feature type="region of interest" description="Disordered" evidence="1">
    <location>
        <begin position="61"/>
        <end position="84"/>
    </location>
</feature>
<name>Q757F9_EREGS</name>